<protein>
    <submittedName>
        <fullName evidence="1">Uncharacterized protein</fullName>
    </submittedName>
</protein>
<dbReference type="AlphaFoldDB" id="A0A3N4LUY3"/>
<proteinExistence type="predicted"/>
<keyword evidence="2" id="KW-1185">Reference proteome</keyword>
<reference evidence="1 2" key="1">
    <citation type="journal article" date="2018" name="Nat. Ecol. Evol.">
        <title>Pezizomycetes genomes reveal the molecular basis of ectomycorrhizal truffle lifestyle.</title>
        <authorList>
            <person name="Murat C."/>
            <person name="Payen T."/>
            <person name="Noel B."/>
            <person name="Kuo A."/>
            <person name="Morin E."/>
            <person name="Chen J."/>
            <person name="Kohler A."/>
            <person name="Krizsan K."/>
            <person name="Balestrini R."/>
            <person name="Da Silva C."/>
            <person name="Montanini B."/>
            <person name="Hainaut M."/>
            <person name="Levati E."/>
            <person name="Barry K.W."/>
            <person name="Belfiori B."/>
            <person name="Cichocki N."/>
            <person name="Clum A."/>
            <person name="Dockter R.B."/>
            <person name="Fauchery L."/>
            <person name="Guy J."/>
            <person name="Iotti M."/>
            <person name="Le Tacon F."/>
            <person name="Lindquist E.A."/>
            <person name="Lipzen A."/>
            <person name="Malagnac F."/>
            <person name="Mello A."/>
            <person name="Molinier V."/>
            <person name="Miyauchi S."/>
            <person name="Poulain J."/>
            <person name="Riccioni C."/>
            <person name="Rubini A."/>
            <person name="Sitrit Y."/>
            <person name="Splivallo R."/>
            <person name="Traeger S."/>
            <person name="Wang M."/>
            <person name="Zifcakova L."/>
            <person name="Wipf D."/>
            <person name="Zambonelli A."/>
            <person name="Paolocci F."/>
            <person name="Nowrousian M."/>
            <person name="Ottonello S."/>
            <person name="Baldrian P."/>
            <person name="Spatafora J.W."/>
            <person name="Henrissat B."/>
            <person name="Nagy L.G."/>
            <person name="Aury J.M."/>
            <person name="Wincker P."/>
            <person name="Grigoriev I.V."/>
            <person name="Bonfante P."/>
            <person name="Martin F.M."/>
        </authorList>
    </citation>
    <scope>NUCLEOTIDE SEQUENCE [LARGE SCALE GENOMIC DNA]</scope>
    <source>
        <strain evidence="1 2">ATCC MYA-4762</strain>
    </source>
</reference>
<dbReference type="EMBL" id="ML121533">
    <property type="protein sequence ID" value="RPB26723.1"/>
    <property type="molecule type" value="Genomic_DNA"/>
</dbReference>
<dbReference type="InParanoid" id="A0A3N4LUY3"/>
<evidence type="ECO:0000313" key="2">
    <source>
        <dbReference type="Proteomes" id="UP000267821"/>
    </source>
</evidence>
<dbReference type="Proteomes" id="UP000267821">
    <property type="component" value="Unassembled WGS sequence"/>
</dbReference>
<name>A0A3N4LUY3_9PEZI</name>
<gene>
    <name evidence="1" type="ORF">L211DRAFT_649367</name>
</gene>
<sequence>MAQGRQGWGYTNRCGTCDMLWIGGLTNPASYIYTHIQYLAFGSPSNVLSSKSNSKFNPHPYVQLGPSYVILPPLAPNPYIPTIMS</sequence>
<evidence type="ECO:0000313" key="1">
    <source>
        <dbReference type="EMBL" id="RPB26723.1"/>
    </source>
</evidence>
<accession>A0A3N4LUY3</accession>
<organism evidence="1 2">
    <name type="scientific">Terfezia boudieri ATCC MYA-4762</name>
    <dbReference type="NCBI Taxonomy" id="1051890"/>
    <lineage>
        <taxon>Eukaryota</taxon>
        <taxon>Fungi</taxon>
        <taxon>Dikarya</taxon>
        <taxon>Ascomycota</taxon>
        <taxon>Pezizomycotina</taxon>
        <taxon>Pezizomycetes</taxon>
        <taxon>Pezizales</taxon>
        <taxon>Pezizaceae</taxon>
        <taxon>Terfezia</taxon>
    </lineage>
</organism>